<dbReference type="EMBL" id="JNBR01001511">
    <property type="protein sequence ID" value="OQR86370.1"/>
    <property type="molecule type" value="Genomic_DNA"/>
</dbReference>
<feature type="compositionally biased region" description="Basic and acidic residues" evidence="1">
    <location>
        <begin position="1"/>
        <end position="10"/>
    </location>
</feature>
<proteinExistence type="predicted"/>
<feature type="region of interest" description="Disordered" evidence="1">
    <location>
        <begin position="224"/>
        <end position="256"/>
    </location>
</feature>
<accession>A0A1V9YKY2</accession>
<keyword evidence="3" id="KW-1185">Reference proteome</keyword>
<gene>
    <name evidence="2" type="ORF">ACHHYP_10606</name>
</gene>
<name>A0A1V9YKY2_ACHHY</name>
<dbReference type="AlphaFoldDB" id="A0A1V9YKY2"/>
<feature type="region of interest" description="Disordered" evidence="1">
    <location>
        <begin position="1"/>
        <end position="31"/>
    </location>
</feature>
<dbReference type="CDD" id="cd04508">
    <property type="entry name" value="Tudor_SF"/>
    <property type="match status" value="1"/>
</dbReference>
<comment type="caution">
    <text evidence="2">The sequence shown here is derived from an EMBL/GenBank/DDBJ whole genome shotgun (WGS) entry which is preliminary data.</text>
</comment>
<evidence type="ECO:0000313" key="2">
    <source>
        <dbReference type="EMBL" id="OQR86370.1"/>
    </source>
</evidence>
<evidence type="ECO:0000313" key="3">
    <source>
        <dbReference type="Proteomes" id="UP000243579"/>
    </source>
</evidence>
<dbReference type="Proteomes" id="UP000243579">
    <property type="component" value="Unassembled WGS sequence"/>
</dbReference>
<reference evidence="2 3" key="1">
    <citation type="journal article" date="2014" name="Genome Biol. Evol.">
        <title>The secreted proteins of Achlya hypogyna and Thraustotheca clavata identify the ancestral oomycete secretome and reveal gene acquisitions by horizontal gene transfer.</title>
        <authorList>
            <person name="Misner I."/>
            <person name="Blouin N."/>
            <person name="Leonard G."/>
            <person name="Richards T.A."/>
            <person name="Lane C.E."/>
        </authorList>
    </citation>
    <scope>NUCLEOTIDE SEQUENCE [LARGE SCALE GENOMIC DNA]</scope>
    <source>
        <strain evidence="2 3">ATCC 48635</strain>
    </source>
</reference>
<sequence length="642" mass="72033">MDDGRRKTPESPKQADVVRKPTLERTGNNHSNRVVRLESLPKVQECTASRPADPLRMYKCKSLTPVDSDRQALLQRTLAFPLKKVKHPRAQRPHLSSALSVGSSEQDLKADKRCWSPVPSNKSYPQRRCRRHRATRELPLGEDHWHEYTFERFARHTSYQRQFLKDQTKLLSAIEGMEALAKTPGMDSDELVTQLRACKAMVRWYRVGDHVCLVDMNGNPVLKPEVRKPVPKSTSSTKKRHSLPDMVPKDEPVTGTIRRDLHDGTYDVRIHKTVATIRRGVSHRFLRPKLRRKATAENVRPTSNRNFLLLDGMIRIELGGRVLVTYRDPFERRYGYFLGVNTNGTAVIQYDEKDVDARVEIKDVSAAAEQDAADDLATLVRDQLKDDVVILEGFRVLSKHPMLSNMQPCTVLRDNGNGTYDLQFLDGMTTSAVDRSRIEVESSVQEEQLKRLEATRSAAAVAFVKGQLVAAYSPRFLRYCAGHITGIQADAGLYTIAFDYGDWVSDIPSSEVTTLPDATLQRCGNLISYSTTLLGPDECDDTVIAVGHRVMARLCGSAMYFEARVESVEAKTVGVKYLSGVGDASVPRAHVFSLEPTQIVFVKPTRKSTEGAVAPPARGRKKSSLAQRFLSFFNLTENPQNA</sequence>
<evidence type="ECO:0000256" key="1">
    <source>
        <dbReference type="SAM" id="MobiDB-lite"/>
    </source>
</evidence>
<feature type="region of interest" description="Disordered" evidence="1">
    <location>
        <begin position="85"/>
        <end position="104"/>
    </location>
</feature>
<feature type="compositionally biased region" description="Basic and acidic residues" evidence="1">
    <location>
        <begin position="247"/>
        <end position="256"/>
    </location>
</feature>
<dbReference type="OrthoDB" id="69638at2759"/>
<dbReference type="STRING" id="1202772.A0A1V9YKY2"/>
<organism evidence="2 3">
    <name type="scientific">Achlya hypogyna</name>
    <name type="common">Oomycete</name>
    <name type="synonym">Protoachlya hypogyna</name>
    <dbReference type="NCBI Taxonomy" id="1202772"/>
    <lineage>
        <taxon>Eukaryota</taxon>
        <taxon>Sar</taxon>
        <taxon>Stramenopiles</taxon>
        <taxon>Oomycota</taxon>
        <taxon>Saprolegniomycetes</taxon>
        <taxon>Saprolegniales</taxon>
        <taxon>Achlyaceae</taxon>
        <taxon>Achlya</taxon>
    </lineage>
</organism>
<protein>
    <submittedName>
        <fullName evidence="2">Uncharacterized protein</fullName>
    </submittedName>
</protein>